<dbReference type="Proteomes" id="UP000054985">
    <property type="component" value="Unassembled WGS sequence"/>
</dbReference>
<evidence type="ECO:0000313" key="7">
    <source>
        <dbReference type="Proteomes" id="UP000254040"/>
    </source>
</evidence>
<protein>
    <submittedName>
        <fullName evidence="5">Short chain dehydrogenase/reductase family oxidoreductase</fullName>
        <ecNumber evidence="5">1.-.-.-</ecNumber>
    </submittedName>
</protein>
<evidence type="ECO:0000313" key="6">
    <source>
        <dbReference type="Proteomes" id="UP000054985"/>
    </source>
</evidence>
<dbReference type="EMBL" id="UGOG01000001">
    <property type="protein sequence ID" value="STX61698.1"/>
    <property type="molecule type" value="Genomic_DNA"/>
</dbReference>
<dbReference type="STRING" id="39962.Lmor_0520"/>
<sequence length="230" mass="25065">MSIKKSLIMITGASSGIGGGIADIFSENGYPLLLISRNITSQQHHQLPNTLYFQADVTDPISLSHAIKEAEIKFGPVECLINNAGTVKNGEFSKLSHHDHEQMVDVNVKGVINCIEAVLPGMQSRKTGTIINISSLADRKTRPKLATYAATKAAIKSLSESLRMANASLGIRVCNIAPAKVKTSLLQQSNLQENQIISVAELAKAVLWIYEQPQHICIRDIVIAPTYYED</sequence>
<dbReference type="Proteomes" id="UP000254040">
    <property type="component" value="Unassembled WGS sequence"/>
</dbReference>
<keyword evidence="6" id="KW-1185">Reference proteome</keyword>
<evidence type="ECO:0000256" key="3">
    <source>
        <dbReference type="RuleBase" id="RU000363"/>
    </source>
</evidence>
<dbReference type="PANTHER" id="PTHR44196">
    <property type="entry name" value="DEHYDROGENASE/REDUCTASE SDR FAMILY MEMBER 7B"/>
    <property type="match status" value="1"/>
</dbReference>
<name>A0A378JWF4_9GAMM</name>
<dbReference type="RefSeq" id="WP_051190654.1">
    <property type="nucleotide sequence ID" value="NZ_CAAAJG010000034.1"/>
</dbReference>
<dbReference type="PRINTS" id="PR00081">
    <property type="entry name" value="GDHRDH"/>
</dbReference>
<dbReference type="AlphaFoldDB" id="A0A378JWF4"/>
<dbReference type="CDD" id="cd05233">
    <property type="entry name" value="SDR_c"/>
    <property type="match status" value="1"/>
</dbReference>
<evidence type="ECO:0000313" key="4">
    <source>
        <dbReference type="EMBL" id="KTD37657.1"/>
    </source>
</evidence>
<organism evidence="5 7">
    <name type="scientific">Legionella moravica</name>
    <dbReference type="NCBI Taxonomy" id="39962"/>
    <lineage>
        <taxon>Bacteria</taxon>
        <taxon>Pseudomonadati</taxon>
        <taxon>Pseudomonadota</taxon>
        <taxon>Gammaproteobacteria</taxon>
        <taxon>Legionellales</taxon>
        <taxon>Legionellaceae</taxon>
        <taxon>Legionella</taxon>
    </lineage>
</organism>
<reference evidence="4 6" key="1">
    <citation type="submission" date="2015-11" db="EMBL/GenBank/DDBJ databases">
        <title>Genomic analysis of 38 Legionella species identifies large and diverse effector repertoires.</title>
        <authorList>
            <person name="Burstein D."/>
            <person name="Amaro F."/>
            <person name="Zusman T."/>
            <person name="Lifshitz Z."/>
            <person name="Cohen O."/>
            <person name="Gilbert J.A."/>
            <person name="Pupko T."/>
            <person name="Shuman H.A."/>
            <person name="Segal G."/>
        </authorList>
    </citation>
    <scope>NUCLEOTIDE SEQUENCE [LARGE SCALE GENOMIC DNA]</scope>
    <source>
        <strain evidence="4 6">ATCC 43877</strain>
    </source>
</reference>
<dbReference type="EC" id="1.-.-.-" evidence="5"/>
<dbReference type="GO" id="GO:0016020">
    <property type="term" value="C:membrane"/>
    <property type="evidence" value="ECO:0007669"/>
    <property type="project" value="TreeGrafter"/>
</dbReference>
<dbReference type="EMBL" id="LNYN01000012">
    <property type="protein sequence ID" value="KTD37657.1"/>
    <property type="molecule type" value="Genomic_DNA"/>
</dbReference>
<evidence type="ECO:0000313" key="5">
    <source>
        <dbReference type="EMBL" id="STX61698.1"/>
    </source>
</evidence>
<evidence type="ECO:0000256" key="1">
    <source>
        <dbReference type="ARBA" id="ARBA00006484"/>
    </source>
</evidence>
<dbReference type="OrthoDB" id="9810734at2"/>
<dbReference type="GO" id="GO:0016491">
    <property type="term" value="F:oxidoreductase activity"/>
    <property type="evidence" value="ECO:0007669"/>
    <property type="project" value="UniProtKB-KW"/>
</dbReference>
<dbReference type="PANTHER" id="PTHR44196:SF1">
    <property type="entry name" value="DEHYDROGENASE_REDUCTASE SDR FAMILY MEMBER 7B"/>
    <property type="match status" value="1"/>
</dbReference>
<dbReference type="PRINTS" id="PR00080">
    <property type="entry name" value="SDRFAMILY"/>
</dbReference>
<dbReference type="SUPFAM" id="SSF51735">
    <property type="entry name" value="NAD(P)-binding Rossmann-fold domains"/>
    <property type="match status" value="1"/>
</dbReference>
<dbReference type="InterPro" id="IPR020904">
    <property type="entry name" value="Sc_DH/Rdtase_CS"/>
</dbReference>
<keyword evidence="2 5" id="KW-0560">Oxidoreductase</keyword>
<dbReference type="Gene3D" id="3.40.50.720">
    <property type="entry name" value="NAD(P)-binding Rossmann-like Domain"/>
    <property type="match status" value="1"/>
</dbReference>
<proteinExistence type="inferred from homology"/>
<comment type="similarity">
    <text evidence="1 3">Belongs to the short-chain dehydrogenases/reductases (SDR) family.</text>
</comment>
<gene>
    <name evidence="4" type="ORF">Lmor_0520</name>
    <name evidence="5" type="ORF">NCTC12239_00615</name>
</gene>
<dbReference type="InterPro" id="IPR002347">
    <property type="entry name" value="SDR_fam"/>
</dbReference>
<evidence type="ECO:0000256" key="2">
    <source>
        <dbReference type="ARBA" id="ARBA00023002"/>
    </source>
</evidence>
<accession>A0A378JWF4</accession>
<dbReference type="InterPro" id="IPR036291">
    <property type="entry name" value="NAD(P)-bd_dom_sf"/>
</dbReference>
<dbReference type="Pfam" id="PF00106">
    <property type="entry name" value="adh_short"/>
    <property type="match status" value="1"/>
</dbReference>
<reference evidence="5 7" key="2">
    <citation type="submission" date="2018-06" db="EMBL/GenBank/DDBJ databases">
        <authorList>
            <consortium name="Pathogen Informatics"/>
            <person name="Doyle S."/>
        </authorList>
    </citation>
    <scope>NUCLEOTIDE SEQUENCE [LARGE SCALE GENOMIC DNA]</scope>
    <source>
        <strain evidence="5 7">NCTC12239</strain>
    </source>
</reference>
<dbReference type="PROSITE" id="PS00061">
    <property type="entry name" value="ADH_SHORT"/>
    <property type="match status" value="1"/>
</dbReference>